<dbReference type="Proteomes" id="UP000030329">
    <property type="component" value="Segment"/>
</dbReference>
<proteinExistence type="predicted"/>
<reference evidence="1 2" key="1">
    <citation type="journal article" date="2015" name="Front. Microbiol.">
        <title>The use of phage FCL-2 as an alternative to chemotherapy against columnaris disease in aquaculture.</title>
        <authorList>
            <person name="Laanto E."/>
            <person name="Bamford J.K."/>
            <person name="Ravantti J.J."/>
            <person name="Sundberg L.R."/>
        </authorList>
    </citation>
    <scope>NUCLEOTIDE SEQUENCE [LARGE SCALE GENOMIC DNA]</scope>
</reference>
<dbReference type="EMBL" id="KM873719">
    <property type="protein sequence ID" value="AIX11899.1"/>
    <property type="molecule type" value="Genomic_DNA"/>
</dbReference>
<keyword evidence="2" id="KW-1185">Reference proteome</keyword>
<dbReference type="OrthoDB" id="36153at10239"/>
<evidence type="ECO:0000313" key="2">
    <source>
        <dbReference type="Proteomes" id="UP000030329"/>
    </source>
</evidence>
<name>A0A0A0YT06_9CAUD</name>
<dbReference type="GeneID" id="24405113"/>
<accession>A0A0A0YT06</accession>
<dbReference type="KEGG" id="vg:24405113"/>
<sequence length="61" mass="7231">MGKELRIFFKDGLWHAELWSDFEEPFHSGKQLEDKVCALSIENLNIEMTNKGWYELLKSNN</sequence>
<protein>
    <submittedName>
        <fullName evidence="1">Uncharacterized protein</fullName>
    </submittedName>
</protein>
<dbReference type="RefSeq" id="YP_009140545.1">
    <property type="nucleotide sequence ID" value="NC_027125.1"/>
</dbReference>
<evidence type="ECO:0000313" key="1">
    <source>
        <dbReference type="EMBL" id="AIX11899.1"/>
    </source>
</evidence>
<organism evidence="1 2">
    <name type="scientific">Flavobacterium phage FCL-2</name>
    <dbReference type="NCBI Taxonomy" id="908819"/>
    <lineage>
        <taxon>Viruses</taxon>
        <taxon>Duplodnaviria</taxon>
        <taxon>Heunggongvirae</taxon>
        <taxon>Uroviricota</taxon>
        <taxon>Caudoviricetes</taxon>
        <taxon>Ficleduovirus</taxon>
        <taxon>Ficleduovirus FCL2</taxon>
    </lineage>
</organism>